<dbReference type="Proteomes" id="UP000483142">
    <property type="component" value="Unassembled WGS sequence"/>
</dbReference>
<evidence type="ECO:0000259" key="2">
    <source>
        <dbReference type="Pfam" id="PF13099"/>
    </source>
</evidence>
<keyword evidence="1" id="KW-1133">Transmembrane helix</keyword>
<dbReference type="Proteomes" id="UP000468344">
    <property type="component" value="Unassembled WGS sequence"/>
</dbReference>
<feature type="domain" description="DUF3944" evidence="2">
    <location>
        <begin position="51"/>
        <end position="82"/>
    </location>
</feature>
<dbReference type="Pfam" id="PF13099">
    <property type="entry name" value="DUF3944"/>
    <property type="match status" value="1"/>
</dbReference>
<feature type="transmembrane region" description="Helical" evidence="1">
    <location>
        <begin position="25"/>
        <end position="45"/>
    </location>
</feature>
<dbReference type="EMBL" id="WDBY01000010">
    <property type="protein sequence ID" value="KAB6479240.1"/>
    <property type="molecule type" value="Genomic_DNA"/>
</dbReference>
<evidence type="ECO:0000313" key="4">
    <source>
        <dbReference type="EMBL" id="KAB6479240.1"/>
    </source>
</evidence>
<sequence>MWNTRQNCRRSDRSCMWFNNCRQGALILIYILYEVFSLFSNCFIFDSMRPDFDLQFLQFCENEDLRILCDILMYDNNGKIRLSEGISNSDEYLASYPDNMIGMWKDLASELQKFGGNSIVNVFRNGHGPSYEKVVYDVCKRMGVHDIDKHDTAEEMEQKLLVAISKNAIGQMNEDDIRSIMEECHVEGYDYTRAGLIAAIMALQIVNRRLFIIVINSVMRLASQILVGRGVMMVGMGILSRGIGILCGPVGWALLCGWTAWDIMGPAYRVTIPAVIQVAYMRSKYQAKSNSNSECA</sequence>
<evidence type="ECO:0000313" key="5">
    <source>
        <dbReference type="Proteomes" id="UP000468344"/>
    </source>
</evidence>
<keyword evidence="1" id="KW-0812">Transmembrane</keyword>
<evidence type="ECO:0000256" key="1">
    <source>
        <dbReference type="SAM" id="Phobius"/>
    </source>
</evidence>
<organism evidence="4 5">
    <name type="scientific">Phocaeicola vulgatus</name>
    <name type="common">Bacteroides vulgatus</name>
    <dbReference type="NCBI Taxonomy" id="821"/>
    <lineage>
        <taxon>Bacteria</taxon>
        <taxon>Pseudomonadati</taxon>
        <taxon>Bacteroidota</taxon>
        <taxon>Bacteroidia</taxon>
        <taxon>Bacteroidales</taxon>
        <taxon>Bacteroidaceae</taxon>
        <taxon>Phocaeicola</taxon>
    </lineage>
</organism>
<protein>
    <submittedName>
        <fullName evidence="4">DUF3944 domain-containing protein</fullName>
    </submittedName>
</protein>
<comment type="caution">
    <text evidence="4">The sequence shown here is derived from an EMBL/GenBank/DDBJ whole genome shotgun (WGS) entry which is preliminary data.</text>
</comment>
<evidence type="ECO:0000313" key="6">
    <source>
        <dbReference type="Proteomes" id="UP000483142"/>
    </source>
</evidence>
<gene>
    <name evidence="4" type="ORF">GAZ06_07220</name>
    <name evidence="3" type="ORF">GAZ09_07055</name>
</gene>
<dbReference type="AlphaFoldDB" id="A0A6I0ZKK4"/>
<evidence type="ECO:0000313" key="3">
    <source>
        <dbReference type="EMBL" id="KAB6454412.1"/>
    </source>
</evidence>
<accession>A0A6I0ZKK4</accession>
<dbReference type="InterPro" id="IPR025217">
    <property type="entry name" value="DUF3944"/>
</dbReference>
<reference evidence="5 6" key="1">
    <citation type="journal article" date="2019" name="Nat. Med.">
        <title>A library of human gut bacterial isolates paired with longitudinal multiomics data enables mechanistic microbiome research.</title>
        <authorList>
            <person name="Poyet M."/>
            <person name="Groussin M."/>
            <person name="Gibbons S.M."/>
            <person name="Avila-Pacheco J."/>
            <person name="Jiang X."/>
            <person name="Kearney S.M."/>
            <person name="Perrotta A.R."/>
            <person name="Berdy B."/>
            <person name="Zhao S."/>
            <person name="Lieberman T.D."/>
            <person name="Swanson P.K."/>
            <person name="Smith M."/>
            <person name="Roesemann S."/>
            <person name="Alexander J.E."/>
            <person name="Rich S.A."/>
            <person name="Livny J."/>
            <person name="Vlamakis H."/>
            <person name="Clish C."/>
            <person name="Bullock K."/>
            <person name="Deik A."/>
            <person name="Scott J."/>
            <person name="Pierce K.A."/>
            <person name="Xavier R.J."/>
            <person name="Alm E.J."/>
        </authorList>
    </citation>
    <scope>NUCLEOTIDE SEQUENCE [LARGE SCALE GENOMIC DNA]</scope>
    <source>
        <strain evidence="4 5">BIOML-A140</strain>
        <strain evidence="3 6">BIOML-A141</strain>
    </source>
</reference>
<proteinExistence type="predicted"/>
<dbReference type="EMBL" id="WDBZ01000011">
    <property type="protein sequence ID" value="KAB6454412.1"/>
    <property type="molecule type" value="Genomic_DNA"/>
</dbReference>
<keyword evidence="1" id="KW-0472">Membrane</keyword>
<name>A0A6I0ZKK4_PHOVU</name>